<dbReference type="OrthoDB" id="468294at2"/>
<dbReference type="Gene3D" id="1.10.10.1740">
    <property type="entry name" value="Transmembrane protein 14-like"/>
    <property type="match status" value="1"/>
</dbReference>
<evidence type="ECO:0000256" key="4">
    <source>
        <dbReference type="ARBA" id="ARBA00023136"/>
    </source>
</evidence>
<keyword evidence="3 5" id="KW-1133">Transmembrane helix</keyword>
<evidence type="ECO:0000256" key="1">
    <source>
        <dbReference type="ARBA" id="ARBA00004370"/>
    </source>
</evidence>
<keyword evidence="7" id="KW-1185">Reference proteome</keyword>
<feature type="transmembrane region" description="Helical" evidence="5">
    <location>
        <begin position="38"/>
        <end position="56"/>
    </location>
</feature>
<dbReference type="InterPro" id="IPR044890">
    <property type="entry name" value="TMEM14_sf"/>
</dbReference>
<keyword evidence="2 5" id="KW-0812">Transmembrane</keyword>
<evidence type="ECO:0000313" key="7">
    <source>
        <dbReference type="Proteomes" id="UP000003688"/>
    </source>
</evidence>
<accession>B9XI98</accession>
<dbReference type="GO" id="GO:0016020">
    <property type="term" value="C:membrane"/>
    <property type="evidence" value="ECO:0007669"/>
    <property type="project" value="UniProtKB-SubCell"/>
</dbReference>
<dbReference type="InterPro" id="IPR005349">
    <property type="entry name" value="TMEM14"/>
</dbReference>
<dbReference type="Pfam" id="PF03647">
    <property type="entry name" value="Tmemb_14"/>
    <property type="match status" value="1"/>
</dbReference>
<comment type="caution">
    <text evidence="6">The sequence shown here is derived from an EMBL/GenBank/DDBJ whole genome shotgun (WGS) entry which is preliminary data.</text>
</comment>
<feature type="transmembrane region" description="Helical" evidence="5">
    <location>
        <begin position="12"/>
        <end position="31"/>
    </location>
</feature>
<reference evidence="6 7" key="1">
    <citation type="journal article" date="2011" name="J. Bacteriol.">
        <title>Genome sequence of 'Pedosphaera parvula' Ellin514, an aerobic Verrucomicrobial isolate from pasture soil.</title>
        <authorList>
            <person name="Kant R."/>
            <person name="van Passel M.W."/>
            <person name="Sangwan P."/>
            <person name="Palva A."/>
            <person name="Lucas S."/>
            <person name="Copeland A."/>
            <person name="Lapidus A."/>
            <person name="Glavina Del Rio T."/>
            <person name="Dalin E."/>
            <person name="Tice H."/>
            <person name="Bruce D."/>
            <person name="Goodwin L."/>
            <person name="Pitluck S."/>
            <person name="Chertkov O."/>
            <person name="Larimer F.W."/>
            <person name="Land M.L."/>
            <person name="Hauser L."/>
            <person name="Brettin T.S."/>
            <person name="Detter J.C."/>
            <person name="Han S."/>
            <person name="de Vos W.M."/>
            <person name="Janssen P.H."/>
            <person name="Smidt H."/>
        </authorList>
    </citation>
    <scope>NUCLEOTIDE SEQUENCE [LARGE SCALE GENOMIC DNA]</scope>
    <source>
        <strain evidence="6 7">Ellin514</strain>
    </source>
</reference>
<organism evidence="6 7">
    <name type="scientific">Pedosphaera parvula (strain Ellin514)</name>
    <dbReference type="NCBI Taxonomy" id="320771"/>
    <lineage>
        <taxon>Bacteria</taxon>
        <taxon>Pseudomonadati</taxon>
        <taxon>Verrucomicrobiota</taxon>
        <taxon>Pedosphaerae</taxon>
        <taxon>Pedosphaerales</taxon>
        <taxon>Pedosphaeraceae</taxon>
        <taxon>Pedosphaera</taxon>
    </lineage>
</organism>
<name>B9XI98_PEDPL</name>
<gene>
    <name evidence="6" type="ORF">Cflav_PD3329</name>
</gene>
<dbReference type="EMBL" id="ABOX02000017">
    <property type="protein sequence ID" value="EEF60359.1"/>
    <property type="molecule type" value="Genomic_DNA"/>
</dbReference>
<dbReference type="STRING" id="320771.Cflav_PD3329"/>
<dbReference type="AlphaFoldDB" id="B9XI98"/>
<protein>
    <submittedName>
        <fullName evidence="6">Uncharacterized protein</fullName>
    </submittedName>
</protein>
<evidence type="ECO:0000256" key="2">
    <source>
        <dbReference type="ARBA" id="ARBA00022692"/>
    </source>
</evidence>
<proteinExistence type="predicted"/>
<evidence type="ECO:0000256" key="3">
    <source>
        <dbReference type="ARBA" id="ARBA00022989"/>
    </source>
</evidence>
<evidence type="ECO:0000313" key="6">
    <source>
        <dbReference type="EMBL" id="EEF60359.1"/>
    </source>
</evidence>
<feature type="transmembrane region" description="Helical" evidence="5">
    <location>
        <begin position="62"/>
        <end position="79"/>
    </location>
</feature>
<evidence type="ECO:0000256" key="5">
    <source>
        <dbReference type="SAM" id="Phobius"/>
    </source>
</evidence>
<dbReference type="Proteomes" id="UP000003688">
    <property type="component" value="Unassembled WGS sequence"/>
</dbReference>
<keyword evidence="4 5" id="KW-0472">Membrane</keyword>
<feature type="transmembrane region" description="Helical" evidence="5">
    <location>
        <begin position="86"/>
        <end position="104"/>
    </location>
</feature>
<dbReference type="RefSeq" id="WP_007415542.1">
    <property type="nucleotide sequence ID" value="NZ_ABOX02000017.1"/>
</dbReference>
<sequence>MQITTHPSNIAYNVLWIYIILLFAGGLVGFFKAGSKMSLIMSASFAVILMLCQFDLIFKANVADMVLLFLLVFFTVRLAKSKKFMPNGLMTVLTFAALILRHIHF</sequence>
<comment type="subcellular location">
    <subcellularLocation>
        <location evidence="1">Membrane</location>
    </subcellularLocation>
</comment>